<gene>
    <name evidence="8 12" type="primary">rnr</name>
    <name evidence="12" type="ORF">MFFC18_42220</name>
</gene>
<evidence type="ECO:0000256" key="5">
    <source>
        <dbReference type="ARBA" id="ARBA00022801"/>
    </source>
</evidence>
<dbReference type="InterPro" id="IPR004476">
    <property type="entry name" value="RNase_II/RNase_R"/>
</dbReference>
<dbReference type="InterPro" id="IPR011805">
    <property type="entry name" value="RNase_R"/>
</dbReference>
<proteinExistence type="inferred from homology"/>
<dbReference type="SMART" id="SM00955">
    <property type="entry name" value="RNB"/>
    <property type="match status" value="1"/>
</dbReference>
<dbReference type="SMART" id="SM00316">
    <property type="entry name" value="S1"/>
    <property type="match status" value="1"/>
</dbReference>
<evidence type="ECO:0000259" key="11">
    <source>
        <dbReference type="PROSITE" id="PS50126"/>
    </source>
</evidence>
<dbReference type="InterPro" id="IPR013223">
    <property type="entry name" value="RNase_B_OB_dom"/>
</dbReference>
<dbReference type="KEGG" id="mff:MFFC18_42220"/>
<protein>
    <recommendedName>
        <fullName evidence="8">Ribonuclease R</fullName>
        <shortName evidence="8">RNase R</shortName>
        <ecNumber evidence="8">3.1.13.1</ecNumber>
    </recommendedName>
</protein>
<dbReference type="CDD" id="cd04471">
    <property type="entry name" value="S1_RNase_R"/>
    <property type="match status" value="1"/>
</dbReference>
<dbReference type="InterPro" id="IPR040476">
    <property type="entry name" value="CSD2"/>
</dbReference>
<dbReference type="GO" id="GO:0005829">
    <property type="term" value="C:cytosol"/>
    <property type="evidence" value="ECO:0007669"/>
    <property type="project" value="TreeGrafter"/>
</dbReference>
<evidence type="ECO:0000256" key="3">
    <source>
        <dbReference type="ARBA" id="ARBA00022490"/>
    </source>
</evidence>
<evidence type="ECO:0000256" key="2">
    <source>
        <dbReference type="ARBA" id="ARBA00004496"/>
    </source>
</evidence>
<comment type="similarity">
    <text evidence="8">Belongs to the RNR ribonuclease family. RNase R subfamily.</text>
</comment>
<accession>A0A5B9PDB6</accession>
<dbReference type="Pfam" id="PF00575">
    <property type="entry name" value="S1"/>
    <property type="match status" value="1"/>
</dbReference>
<dbReference type="PANTHER" id="PTHR23355">
    <property type="entry name" value="RIBONUCLEASE"/>
    <property type="match status" value="1"/>
</dbReference>
<dbReference type="STRING" id="980251.GCA_001642875_01349"/>
<dbReference type="Pfam" id="PF17876">
    <property type="entry name" value="CSD2"/>
    <property type="match status" value="1"/>
</dbReference>
<organism evidence="12 13">
    <name type="scientific">Mariniblastus fucicola</name>
    <dbReference type="NCBI Taxonomy" id="980251"/>
    <lineage>
        <taxon>Bacteria</taxon>
        <taxon>Pseudomonadati</taxon>
        <taxon>Planctomycetota</taxon>
        <taxon>Planctomycetia</taxon>
        <taxon>Pirellulales</taxon>
        <taxon>Pirellulaceae</taxon>
        <taxon>Mariniblastus</taxon>
    </lineage>
</organism>
<evidence type="ECO:0000256" key="6">
    <source>
        <dbReference type="ARBA" id="ARBA00022839"/>
    </source>
</evidence>
<dbReference type="HAMAP" id="MF_01895">
    <property type="entry name" value="RNase_R"/>
    <property type="match status" value="1"/>
</dbReference>
<dbReference type="EC" id="3.1.13.1" evidence="8"/>
<dbReference type="NCBIfam" id="TIGR02063">
    <property type="entry name" value="RNase_R"/>
    <property type="match status" value="1"/>
</dbReference>
<evidence type="ECO:0000256" key="1">
    <source>
        <dbReference type="ARBA" id="ARBA00001849"/>
    </source>
</evidence>
<evidence type="ECO:0000313" key="13">
    <source>
        <dbReference type="Proteomes" id="UP000322214"/>
    </source>
</evidence>
<dbReference type="InterPro" id="IPR001900">
    <property type="entry name" value="RNase_II/R"/>
</dbReference>
<feature type="compositionally biased region" description="Basic residues" evidence="10">
    <location>
        <begin position="883"/>
        <end position="906"/>
    </location>
</feature>
<dbReference type="EMBL" id="CP042912">
    <property type="protein sequence ID" value="QEG24304.1"/>
    <property type="molecule type" value="Genomic_DNA"/>
</dbReference>
<feature type="compositionally biased region" description="Basic residues" evidence="10">
    <location>
        <begin position="813"/>
        <end position="822"/>
    </location>
</feature>
<dbReference type="GO" id="GO:0006402">
    <property type="term" value="P:mRNA catabolic process"/>
    <property type="evidence" value="ECO:0007669"/>
    <property type="project" value="TreeGrafter"/>
</dbReference>
<dbReference type="PANTHER" id="PTHR23355:SF9">
    <property type="entry name" value="DIS3-LIKE EXONUCLEASE 2"/>
    <property type="match status" value="1"/>
</dbReference>
<keyword evidence="4 8" id="KW-0540">Nuclease</keyword>
<dbReference type="PROSITE" id="PS50126">
    <property type="entry name" value="S1"/>
    <property type="match status" value="1"/>
</dbReference>
<keyword evidence="7 8" id="KW-0694">RNA-binding</keyword>
<dbReference type="InterPro" id="IPR050180">
    <property type="entry name" value="RNR_Ribonuclease"/>
</dbReference>
<evidence type="ECO:0000256" key="8">
    <source>
        <dbReference type="HAMAP-Rule" id="MF_01895"/>
    </source>
</evidence>
<dbReference type="Proteomes" id="UP000322214">
    <property type="component" value="Chromosome"/>
</dbReference>
<feature type="compositionally biased region" description="Basic residues" evidence="10">
    <location>
        <begin position="854"/>
        <end position="875"/>
    </location>
</feature>
<comment type="function">
    <text evidence="8">3'-5' exoribonuclease that releases 5'-nucleoside monophosphates and is involved in maturation of structured RNAs.</text>
</comment>
<dbReference type="InterPro" id="IPR012340">
    <property type="entry name" value="NA-bd_OB-fold"/>
</dbReference>
<keyword evidence="3 8" id="KW-0963">Cytoplasm</keyword>
<keyword evidence="5 8" id="KW-0378">Hydrolase</keyword>
<dbReference type="GO" id="GO:0008859">
    <property type="term" value="F:exoribonuclease II activity"/>
    <property type="evidence" value="ECO:0007669"/>
    <property type="project" value="UniProtKB-UniRule"/>
</dbReference>
<sequence>MVLDLVLDDSYQPLKSRAIAKKLDLLDDEREVKRAIKRLIRDGDLRFGDKHLVMKPSKPKKPGRKPRKKTENITTETGQKFKRKDNEIVGTFRKTSGGFGFVTPEDSIVTDRSEDIFVPRSRTGDAAHLDKVIVRIPKEKKEDSKKRGKRKESGRGPAGRIVRVIERYTHRFVGTYQENEDYGIVVVDSATFEHGILVGDAGAKACKVGDKVVIEMANFPSAHSPGEGVIVEVLGDRGQPGVDTRMVIAEYGLPEEFPEAVLEDARRQAEAFDETIGEDRTDFTGKTVITIDPKTARDFDDAISLEQIENGHWQLGVHIADVSHFVPFRSALDAEAYARSTSVYLPDKVIPMLPEIISNNLASLQPDRIRYCMTALIEFTDEGVPIGTELHRGAIKSAHRFNYEEIDEYLEDDQPWKDELTPEVFGLVRNMHTLAMKLRKRRMDRGAINLVLPEVRIDLDDDGKVSGAHTEENTESHQVIEEFMLAANEAVAQRIEDEKLFLIRRIHESPTEKKLQELTKFVQSLGIDCGNLKDRFELKRVVEESESMQEQHAIHFAVLRTMQKAVYSPEEIGHYALASPAYCHFTSPIRRYPDLVIHRMVGDLVDGKKPKSNFDSLAALGKHCSHLEKRAADAERELKKLKLLSFMSEKIGDKLTGVITGVEQFGLFVQGIEIPAEGLIPIESLPGDNYTYERRSRTLSGAREKNQFRLGDQIEVEVAVVDLDKRLLEYRIVGVKPGRSRSTQRGGGRTKDKSQDRKLSSRKPVRDEGFEERPSKERPSREKRGDAKPVREKSSARDKTNSERSKSKDKTKAGAKPKRNRSRSKDRDDFEDFVWEEVRKSGKTRKQREAEKAKKFKSSKVTKSKKSKKVQAQKKKSTEAAKKAARKKKVAAAKAKQKKKGKQRKK</sequence>
<reference evidence="12 13" key="1">
    <citation type="submission" date="2019-08" db="EMBL/GenBank/DDBJ databases">
        <title>Deep-cultivation of Planctomycetes and their phenomic and genomic characterization uncovers novel biology.</title>
        <authorList>
            <person name="Wiegand S."/>
            <person name="Jogler M."/>
            <person name="Boedeker C."/>
            <person name="Pinto D."/>
            <person name="Vollmers J."/>
            <person name="Rivas-Marin E."/>
            <person name="Kohn T."/>
            <person name="Peeters S.H."/>
            <person name="Heuer A."/>
            <person name="Rast P."/>
            <person name="Oberbeckmann S."/>
            <person name="Bunk B."/>
            <person name="Jeske O."/>
            <person name="Meyerdierks A."/>
            <person name="Storesund J.E."/>
            <person name="Kallscheuer N."/>
            <person name="Luecker S."/>
            <person name="Lage O.M."/>
            <person name="Pohl T."/>
            <person name="Merkel B.J."/>
            <person name="Hornburger P."/>
            <person name="Mueller R.-W."/>
            <person name="Bruemmer F."/>
            <person name="Labrenz M."/>
            <person name="Spormann A.M."/>
            <person name="Op den Camp H."/>
            <person name="Overmann J."/>
            <person name="Amann R."/>
            <person name="Jetten M.S.M."/>
            <person name="Mascher T."/>
            <person name="Medema M.H."/>
            <person name="Devos D.P."/>
            <person name="Kaster A.-K."/>
            <person name="Ovreas L."/>
            <person name="Rohde M."/>
            <person name="Galperin M.Y."/>
            <person name="Jogler C."/>
        </authorList>
    </citation>
    <scope>NUCLEOTIDE SEQUENCE [LARGE SCALE GENOMIC DNA]</scope>
    <source>
        <strain evidence="12 13">FC18</strain>
    </source>
</reference>
<dbReference type="Gene3D" id="2.40.50.140">
    <property type="entry name" value="Nucleic acid-binding proteins"/>
    <property type="match status" value="2"/>
</dbReference>
<evidence type="ECO:0000256" key="4">
    <source>
        <dbReference type="ARBA" id="ARBA00022722"/>
    </source>
</evidence>
<feature type="coiled-coil region" evidence="9">
    <location>
        <begin position="617"/>
        <end position="644"/>
    </location>
</feature>
<dbReference type="SUPFAM" id="SSF50249">
    <property type="entry name" value="Nucleic acid-binding proteins"/>
    <property type="match status" value="3"/>
</dbReference>
<feature type="domain" description="S1 motif" evidence="11">
    <location>
        <begin position="652"/>
        <end position="731"/>
    </location>
</feature>
<evidence type="ECO:0000313" key="12">
    <source>
        <dbReference type="EMBL" id="QEG24304.1"/>
    </source>
</evidence>
<dbReference type="Pfam" id="PF00773">
    <property type="entry name" value="RNB"/>
    <property type="match status" value="1"/>
</dbReference>
<feature type="region of interest" description="Disordered" evidence="10">
    <location>
        <begin position="738"/>
        <end position="906"/>
    </location>
</feature>
<feature type="region of interest" description="Disordered" evidence="10">
    <location>
        <begin position="137"/>
        <end position="158"/>
    </location>
</feature>
<comment type="subcellular location">
    <subcellularLocation>
        <location evidence="2 8">Cytoplasm</location>
    </subcellularLocation>
</comment>
<feature type="compositionally biased region" description="Basic and acidic residues" evidence="10">
    <location>
        <begin position="749"/>
        <end position="812"/>
    </location>
</feature>
<evidence type="ECO:0000256" key="7">
    <source>
        <dbReference type="ARBA" id="ARBA00022884"/>
    </source>
</evidence>
<keyword evidence="13" id="KW-1185">Reference proteome</keyword>
<dbReference type="GO" id="GO:0003723">
    <property type="term" value="F:RNA binding"/>
    <property type="evidence" value="ECO:0007669"/>
    <property type="project" value="UniProtKB-UniRule"/>
</dbReference>
<evidence type="ECO:0000256" key="9">
    <source>
        <dbReference type="SAM" id="Coils"/>
    </source>
</evidence>
<comment type="catalytic activity">
    <reaction evidence="1 8">
        <text>Exonucleolytic cleavage in the 3'- to 5'-direction to yield nucleoside 5'-phosphates.</text>
        <dbReference type="EC" id="3.1.13.1"/>
    </reaction>
</comment>
<dbReference type="NCBIfam" id="TIGR00358">
    <property type="entry name" value="3_prime_RNase"/>
    <property type="match status" value="1"/>
</dbReference>
<evidence type="ECO:0000256" key="10">
    <source>
        <dbReference type="SAM" id="MobiDB-lite"/>
    </source>
</evidence>
<keyword evidence="6 8" id="KW-0269">Exonuclease</keyword>
<feature type="compositionally biased region" description="Basic residues" evidence="10">
    <location>
        <begin position="57"/>
        <end position="68"/>
    </location>
</feature>
<name>A0A5B9PDB6_9BACT</name>
<dbReference type="Pfam" id="PF08206">
    <property type="entry name" value="OB_RNB"/>
    <property type="match status" value="1"/>
</dbReference>
<dbReference type="AlphaFoldDB" id="A0A5B9PDB6"/>
<dbReference type="InterPro" id="IPR003029">
    <property type="entry name" value="S1_domain"/>
</dbReference>
<keyword evidence="9" id="KW-0175">Coiled coil</keyword>
<feature type="region of interest" description="Disordered" evidence="10">
    <location>
        <begin position="52"/>
        <end position="76"/>
    </location>
</feature>